<sequence>MSIQKYTSFLGEKTHREANEETYYPFLFEIEPKVKLGAKNFEEEYKKAIGEALRIVNYGKYELDMHEEDILILINNSRSIYIMFNPKSYGLKPSNKLYMIYREMYKIIDEEIGLQYVDTSIYNSYGLMKTPNSYYAGGYFRKITIEQLKKLYSNPWIKNNFYIYQKNL</sequence>
<dbReference type="STRING" id="1304284.L21TH_1452"/>
<dbReference type="AlphaFoldDB" id="R1CPB3"/>
<dbReference type="eggNOG" id="ENOG5032TE2">
    <property type="taxonomic scope" value="Bacteria"/>
</dbReference>
<dbReference type="OrthoDB" id="1917222at2"/>
<comment type="caution">
    <text evidence="1">The sequence shown here is derived from an EMBL/GenBank/DDBJ whole genome shotgun (WGS) entry which is preliminary data.</text>
</comment>
<accession>R1CPB3</accession>
<reference evidence="1 2" key="1">
    <citation type="journal article" date="2015" name="Geomicrobiol. J.">
        <title>Caldisalinibacter kiritimatiensis gen. nov., sp. nov., a moderately thermohalophilic thiosulfate-reducing bacterium from a hypersaline microbial mat.</title>
        <authorList>
            <person name="Ben Hania W."/>
            <person name="Joseph M."/>
            <person name="Fiebig A."/>
            <person name="Bunk B."/>
            <person name="Klenk H.-P."/>
            <person name="Fardeau M.-L."/>
            <person name="Spring S."/>
        </authorList>
    </citation>
    <scope>NUCLEOTIDE SEQUENCE [LARGE SCALE GENOMIC DNA]</scope>
    <source>
        <strain evidence="1 2">L21-TH-D2</strain>
    </source>
</reference>
<dbReference type="RefSeq" id="WP_006312899.1">
    <property type="nucleotide sequence ID" value="NZ_ARZA01000155.1"/>
</dbReference>
<name>R1CPB3_9FIRM</name>
<protein>
    <submittedName>
        <fullName evidence="1">Uncharacterized protein</fullName>
    </submittedName>
</protein>
<keyword evidence="2" id="KW-1185">Reference proteome</keyword>
<evidence type="ECO:0000313" key="2">
    <source>
        <dbReference type="Proteomes" id="UP000013378"/>
    </source>
</evidence>
<dbReference type="EMBL" id="ARZA01000155">
    <property type="protein sequence ID" value="EOD00496.1"/>
    <property type="molecule type" value="Genomic_DNA"/>
</dbReference>
<organism evidence="1 2">
    <name type="scientific">Caldisalinibacter kiritimatiensis</name>
    <dbReference type="NCBI Taxonomy" id="1304284"/>
    <lineage>
        <taxon>Bacteria</taxon>
        <taxon>Bacillati</taxon>
        <taxon>Bacillota</taxon>
        <taxon>Tissierellia</taxon>
        <taxon>Tissierellales</taxon>
        <taxon>Thermohalobacteraceae</taxon>
        <taxon>Caldisalinibacter</taxon>
    </lineage>
</organism>
<evidence type="ECO:0000313" key="1">
    <source>
        <dbReference type="EMBL" id="EOD00496.1"/>
    </source>
</evidence>
<proteinExistence type="predicted"/>
<gene>
    <name evidence="1" type="ORF">L21TH_1452</name>
</gene>
<dbReference type="Proteomes" id="UP000013378">
    <property type="component" value="Unassembled WGS sequence"/>
</dbReference>